<evidence type="ECO:0000256" key="9">
    <source>
        <dbReference type="ARBA" id="ARBA00022801"/>
    </source>
</evidence>
<feature type="domain" description="Metallo-beta-lactamase" evidence="12">
    <location>
        <begin position="15"/>
        <end position="52"/>
    </location>
</feature>
<keyword evidence="5" id="KW-0819">tRNA processing</keyword>
<evidence type="ECO:0000259" key="12">
    <source>
        <dbReference type="Pfam" id="PF00753"/>
    </source>
</evidence>
<evidence type="ECO:0000256" key="3">
    <source>
        <dbReference type="ARBA" id="ARBA00007823"/>
    </source>
</evidence>
<dbReference type="InterPro" id="IPR047151">
    <property type="entry name" value="RNZ2-like"/>
</dbReference>
<dbReference type="Gene3D" id="3.60.15.10">
    <property type="entry name" value="Ribonuclease Z/Hydroxyacylglutathione hydrolase-like"/>
    <property type="match status" value="1"/>
</dbReference>
<comment type="caution">
    <text evidence="13">The sequence shown here is derived from an EMBL/GenBank/DDBJ whole genome shotgun (WGS) entry which is preliminary data.</text>
</comment>
<reference evidence="13" key="2">
    <citation type="submission" date="2020-11" db="EMBL/GenBank/DDBJ databases">
        <authorList>
            <person name="McCartney M.A."/>
            <person name="Auch B."/>
            <person name="Kono T."/>
            <person name="Mallez S."/>
            <person name="Becker A."/>
            <person name="Gohl D.M."/>
            <person name="Silverstein K.A.T."/>
            <person name="Koren S."/>
            <person name="Bechman K.B."/>
            <person name="Herman A."/>
            <person name="Abrahante J.E."/>
            <person name="Garbe J."/>
        </authorList>
    </citation>
    <scope>NUCLEOTIDE SEQUENCE</scope>
    <source>
        <strain evidence="13">Duluth1</strain>
        <tissue evidence="13">Whole animal</tissue>
    </source>
</reference>
<evidence type="ECO:0000313" key="14">
    <source>
        <dbReference type="Proteomes" id="UP000828390"/>
    </source>
</evidence>
<evidence type="ECO:0000256" key="7">
    <source>
        <dbReference type="ARBA" id="ARBA00022723"/>
    </source>
</evidence>
<dbReference type="GO" id="GO:0042781">
    <property type="term" value="F:3'-tRNA processing endoribonuclease activity"/>
    <property type="evidence" value="ECO:0007669"/>
    <property type="project" value="UniProtKB-EC"/>
</dbReference>
<gene>
    <name evidence="13" type="ORF">DPMN_156901</name>
</gene>
<dbReference type="GO" id="GO:0046872">
    <property type="term" value="F:metal ion binding"/>
    <property type="evidence" value="ECO:0007669"/>
    <property type="project" value="UniProtKB-KW"/>
</dbReference>
<name>A0A9D4FQP0_DREPO</name>
<evidence type="ECO:0000256" key="8">
    <source>
        <dbReference type="ARBA" id="ARBA00022759"/>
    </source>
</evidence>
<dbReference type="Pfam" id="PF00753">
    <property type="entry name" value="Lactamase_B"/>
    <property type="match status" value="1"/>
</dbReference>
<dbReference type="AlphaFoldDB" id="A0A9D4FQP0"/>
<feature type="compositionally biased region" description="Acidic residues" evidence="11">
    <location>
        <begin position="85"/>
        <end position="102"/>
    </location>
</feature>
<comment type="cofactor">
    <cofactor evidence="2">
        <name>Zn(2+)</name>
        <dbReference type="ChEBI" id="CHEBI:29105"/>
    </cofactor>
</comment>
<reference evidence="13" key="1">
    <citation type="journal article" date="2019" name="bioRxiv">
        <title>The Genome of the Zebra Mussel, Dreissena polymorpha: A Resource for Invasive Species Research.</title>
        <authorList>
            <person name="McCartney M.A."/>
            <person name="Auch B."/>
            <person name="Kono T."/>
            <person name="Mallez S."/>
            <person name="Zhang Y."/>
            <person name="Obille A."/>
            <person name="Becker A."/>
            <person name="Abrahante J.E."/>
            <person name="Garbe J."/>
            <person name="Badalamenti J.P."/>
            <person name="Herman A."/>
            <person name="Mangelson H."/>
            <person name="Liachko I."/>
            <person name="Sullivan S."/>
            <person name="Sone E.D."/>
            <person name="Koren S."/>
            <person name="Silverstein K.A.T."/>
            <person name="Beckman K.B."/>
            <person name="Gohl D.M."/>
        </authorList>
    </citation>
    <scope>NUCLEOTIDE SEQUENCE</scope>
    <source>
        <strain evidence="13">Duluth1</strain>
        <tissue evidence="13">Whole animal</tissue>
    </source>
</reference>
<keyword evidence="8" id="KW-0255">Endonuclease</keyword>
<evidence type="ECO:0000256" key="2">
    <source>
        <dbReference type="ARBA" id="ARBA00001947"/>
    </source>
</evidence>
<dbReference type="SUPFAM" id="SSF56281">
    <property type="entry name" value="Metallo-hydrolase/oxidoreductase"/>
    <property type="match status" value="1"/>
</dbReference>
<keyword evidence="10" id="KW-0862">Zinc</keyword>
<dbReference type="EC" id="3.1.26.11" evidence="4"/>
<evidence type="ECO:0000256" key="5">
    <source>
        <dbReference type="ARBA" id="ARBA00022694"/>
    </source>
</evidence>
<keyword evidence="9" id="KW-0378">Hydrolase</keyword>
<evidence type="ECO:0000256" key="11">
    <source>
        <dbReference type="SAM" id="MobiDB-lite"/>
    </source>
</evidence>
<keyword evidence="7" id="KW-0479">Metal-binding</keyword>
<dbReference type="InterPro" id="IPR036866">
    <property type="entry name" value="RibonucZ/Hydroxyglut_hydro"/>
</dbReference>
<organism evidence="13 14">
    <name type="scientific">Dreissena polymorpha</name>
    <name type="common">Zebra mussel</name>
    <name type="synonym">Mytilus polymorpha</name>
    <dbReference type="NCBI Taxonomy" id="45954"/>
    <lineage>
        <taxon>Eukaryota</taxon>
        <taxon>Metazoa</taxon>
        <taxon>Spiralia</taxon>
        <taxon>Lophotrochozoa</taxon>
        <taxon>Mollusca</taxon>
        <taxon>Bivalvia</taxon>
        <taxon>Autobranchia</taxon>
        <taxon>Heteroconchia</taxon>
        <taxon>Euheterodonta</taxon>
        <taxon>Imparidentia</taxon>
        <taxon>Neoheterodontei</taxon>
        <taxon>Myida</taxon>
        <taxon>Dreissenoidea</taxon>
        <taxon>Dreissenidae</taxon>
        <taxon>Dreissena</taxon>
    </lineage>
</organism>
<dbReference type="Proteomes" id="UP000828390">
    <property type="component" value="Unassembled WGS sequence"/>
</dbReference>
<comment type="catalytic activity">
    <reaction evidence="1">
        <text>Endonucleolytic cleavage of RNA, removing extra 3' nucleotides from tRNA precursor, generating 3' termini of tRNAs. A 3'-hydroxy group is left at the tRNA terminus and a 5'-phosphoryl group is left at the trailer molecule.</text>
        <dbReference type="EC" id="3.1.26.11"/>
    </reaction>
</comment>
<dbReference type="EMBL" id="JAIWYP010000007">
    <property type="protein sequence ID" value="KAH3803200.1"/>
    <property type="molecule type" value="Genomic_DNA"/>
</dbReference>
<evidence type="ECO:0000256" key="6">
    <source>
        <dbReference type="ARBA" id="ARBA00022722"/>
    </source>
</evidence>
<evidence type="ECO:0000313" key="13">
    <source>
        <dbReference type="EMBL" id="KAH3803200.1"/>
    </source>
</evidence>
<comment type="similarity">
    <text evidence="3">Belongs to the RNase Z family.</text>
</comment>
<evidence type="ECO:0000256" key="4">
    <source>
        <dbReference type="ARBA" id="ARBA00012477"/>
    </source>
</evidence>
<keyword evidence="6" id="KW-0540">Nuclease</keyword>
<sequence length="115" mass="13358">MLLDCGEGTLHQMITMYGRERTNMILAQTKAIFVSHLHFDHHGGWPTLLKRYAKFKDDNEEVYKDAVDVCDNEEVKKVDNKYGDDGDEDADEEEDDTDEDAYCVDDEDDYHLAYN</sequence>
<dbReference type="PANTHER" id="PTHR12553:SF49">
    <property type="entry name" value="ZINC PHOSPHODIESTERASE ELAC PROTEIN 2"/>
    <property type="match status" value="1"/>
</dbReference>
<dbReference type="GO" id="GO:1990180">
    <property type="term" value="P:mitochondrial tRNA 3'-end processing"/>
    <property type="evidence" value="ECO:0007669"/>
    <property type="project" value="TreeGrafter"/>
</dbReference>
<keyword evidence="14" id="KW-1185">Reference proteome</keyword>
<dbReference type="InterPro" id="IPR001279">
    <property type="entry name" value="Metallo-B-lactamas"/>
</dbReference>
<dbReference type="PANTHER" id="PTHR12553">
    <property type="entry name" value="ZINC PHOSPHODIESTERASE ELAC PROTEIN 2"/>
    <property type="match status" value="1"/>
</dbReference>
<evidence type="ECO:0000256" key="10">
    <source>
        <dbReference type="ARBA" id="ARBA00022833"/>
    </source>
</evidence>
<dbReference type="GO" id="GO:0005739">
    <property type="term" value="C:mitochondrion"/>
    <property type="evidence" value="ECO:0007669"/>
    <property type="project" value="TreeGrafter"/>
</dbReference>
<feature type="region of interest" description="Disordered" evidence="11">
    <location>
        <begin position="77"/>
        <end position="102"/>
    </location>
</feature>
<accession>A0A9D4FQP0</accession>
<evidence type="ECO:0000256" key="1">
    <source>
        <dbReference type="ARBA" id="ARBA00000402"/>
    </source>
</evidence>
<protein>
    <recommendedName>
        <fullName evidence="4">ribonuclease Z</fullName>
        <ecNumber evidence="4">3.1.26.11</ecNumber>
    </recommendedName>
</protein>
<proteinExistence type="inferred from homology"/>